<sequence length="263" mass="29348">MTTAPALYPCTIGHVRTTPFRYALRHRTHLWLIDPDHPPRLPFWLRPLARFDARDHFGGEGPSLRAGLDAFLAAHGVELDGGSVLMLTHARVFGHVFNPLTLYWCHGPGGEPRCVVAEVHNTYGGRHSYLLRPDATGRAEAGKELYVSPFFPVDGRYRMRVPVPGDRLDLTVQLERDGGRPLTATVRGTRRPARAGTLLRLALRRPWSTLAVSAAIRMHGIRLYLRGLPVQPRPARSRPDRPGPGDPRPARRPGHDHTPENVT</sequence>
<proteinExistence type="predicted"/>
<evidence type="ECO:0000313" key="2">
    <source>
        <dbReference type="EMBL" id="NJP99726.1"/>
    </source>
</evidence>
<feature type="compositionally biased region" description="Basic and acidic residues" evidence="1">
    <location>
        <begin position="253"/>
        <end position="263"/>
    </location>
</feature>
<gene>
    <name evidence="2" type="ORF">HCK00_04005</name>
</gene>
<protein>
    <submittedName>
        <fullName evidence="2">DUF1365 domain-containing protein</fullName>
    </submittedName>
</protein>
<keyword evidence="3" id="KW-1185">Reference proteome</keyword>
<dbReference type="Pfam" id="PF07103">
    <property type="entry name" value="DUF1365"/>
    <property type="match status" value="1"/>
</dbReference>
<feature type="region of interest" description="Disordered" evidence="1">
    <location>
        <begin position="231"/>
        <end position="263"/>
    </location>
</feature>
<dbReference type="RefSeq" id="WP_168100314.1">
    <property type="nucleotide sequence ID" value="NZ_JAATEN010000002.1"/>
</dbReference>
<dbReference type="PANTHER" id="PTHR33973:SF4">
    <property type="entry name" value="OS07G0153300 PROTEIN"/>
    <property type="match status" value="1"/>
</dbReference>
<dbReference type="InterPro" id="IPR010775">
    <property type="entry name" value="DUF1365"/>
</dbReference>
<evidence type="ECO:0000313" key="3">
    <source>
        <dbReference type="Proteomes" id="UP000695264"/>
    </source>
</evidence>
<accession>A0ABX1BWB9</accession>
<dbReference type="Proteomes" id="UP000695264">
    <property type="component" value="Unassembled WGS sequence"/>
</dbReference>
<evidence type="ECO:0000256" key="1">
    <source>
        <dbReference type="SAM" id="MobiDB-lite"/>
    </source>
</evidence>
<reference evidence="2 3" key="1">
    <citation type="submission" date="2020-03" db="EMBL/GenBank/DDBJ databases">
        <title>WGS of actinomycetes isolated from Thailand.</title>
        <authorList>
            <person name="Thawai C."/>
        </authorList>
    </citation>
    <scope>NUCLEOTIDE SEQUENCE [LARGE SCALE GENOMIC DNA]</scope>
    <source>
        <strain evidence="2 3">PLAI 1-29</strain>
    </source>
</reference>
<dbReference type="EMBL" id="JAATEN010000002">
    <property type="protein sequence ID" value="NJP99726.1"/>
    <property type="molecule type" value="Genomic_DNA"/>
</dbReference>
<comment type="caution">
    <text evidence="2">The sequence shown here is derived from an EMBL/GenBank/DDBJ whole genome shotgun (WGS) entry which is preliminary data.</text>
</comment>
<organism evidence="2 3">
    <name type="scientific">Streptomyces zingiberis</name>
    <dbReference type="NCBI Taxonomy" id="2053010"/>
    <lineage>
        <taxon>Bacteria</taxon>
        <taxon>Bacillati</taxon>
        <taxon>Actinomycetota</taxon>
        <taxon>Actinomycetes</taxon>
        <taxon>Kitasatosporales</taxon>
        <taxon>Streptomycetaceae</taxon>
        <taxon>Streptomyces</taxon>
    </lineage>
</organism>
<dbReference type="PANTHER" id="PTHR33973">
    <property type="entry name" value="OS07G0153300 PROTEIN"/>
    <property type="match status" value="1"/>
</dbReference>
<name>A0ABX1BWB9_9ACTN</name>